<dbReference type="PANTHER" id="PTHR43100:SF1">
    <property type="entry name" value="GLUTAMATE SYNTHASE [NADPH] SMALL CHAIN"/>
    <property type="match status" value="1"/>
</dbReference>
<dbReference type="InterPro" id="IPR051394">
    <property type="entry name" value="Glutamate_Synthase"/>
</dbReference>
<evidence type="ECO:0000313" key="2">
    <source>
        <dbReference type="EMBL" id="KSU09403.1"/>
    </source>
</evidence>
<dbReference type="Gene3D" id="2.160.20.60">
    <property type="entry name" value="Glutamate synthase, alpha subunit, C-terminal domain"/>
    <property type="match status" value="1"/>
</dbReference>
<dbReference type="AlphaFoldDB" id="A0A0V8D729"/>
<comment type="caution">
    <text evidence="2">The sequence shown here is derived from an EMBL/GenBank/DDBJ whole genome shotgun (WGS) entry which is preliminary data.</text>
</comment>
<evidence type="ECO:0000259" key="1">
    <source>
        <dbReference type="Pfam" id="PF01493"/>
    </source>
</evidence>
<dbReference type="Proteomes" id="UP000054230">
    <property type="component" value="Unassembled WGS sequence"/>
</dbReference>
<accession>A0A0V8D729</accession>
<organism evidence="2 3">
    <name type="scientific">Lactococcus lactis subsp. lactis</name>
    <name type="common">Streptococcus lactis</name>
    <dbReference type="NCBI Taxonomy" id="1360"/>
    <lineage>
        <taxon>Bacteria</taxon>
        <taxon>Bacillati</taxon>
        <taxon>Bacillota</taxon>
        <taxon>Bacilli</taxon>
        <taxon>Lactobacillales</taxon>
        <taxon>Streptococcaceae</taxon>
        <taxon>Lactococcus</taxon>
    </lineage>
</organism>
<dbReference type="Pfam" id="PF01493">
    <property type="entry name" value="GXGXG"/>
    <property type="match status" value="1"/>
</dbReference>
<reference evidence="3" key="1">
    <citation type="submission" date="2015-10" db="EMBL/GenBank/DDBJ databases">
        <title>Draft Genome Sequences of 11 Lactococcus lactis subspecies cremoris strains.</title>
        <authorList>
            <person name="Wels M."/>
            <person name="Backus L."/>
            <person name="Boekhorst J."/>
            <person name="Dijkstra A."/>
            <person name="Beerthuizen M."/>
            <person name="Kelly W."/>
            <person name="Siezen R."/>
            <person name="Bachmann H."/>
            <person name="Van Hijum S."/>
        </authorList>
    </citation>
    <scope>NUCLEOTIDE SEQUENCE [LARGE SCALE GENOMIC DNA]</scope>
    <source>
        <strain evidence="3">LMG8520</strain>
    </source>
</reference>
<dbReference type="PANTHER" id="PTHR43100">
    <property type="entry name" value="GLUTAMATE SYNTHASE [NADPH] SMALL CHAIN"/>
    <property type="match status" value="1"/>
</dbReference>
<sequence>MTGGIAVVLGTTGRNFAAGMSGGIAYVYDVAGNFENKVNREMVDLYALDETSGDEVLEELLKKHLNYTDSAKAKFILEHWKTER</sequence>
<dbReference type="GO" id="GO:0016491">
    <property type="term" value="F:oxidoreductase activity"/>
    <property type="evidence" value="ECO:0007669"/>
    <property type="project" value="InterPro"/>
</dbReference>
<dbReference type="InterPro" id="IPR002489">
    <property type="entry name" value="Glu_synth_asu_C"/>
</dbReference>
<dbReference type="EMBL" id="LKLP01000075">
    <property type="protein sequence ID" value="KSU09403.1"/>
    <property type="molecule type" value="Genomic_DNA"/>
</dbReference>
<proteinExistence type="predicted"/>
<dbReference type="InterPro" id="IPR036485">
    <property type="entry name" value="Glu_synth_asu_C_sf"/>
</dbReference>
<feature type="domain" description="Glutamate synthase alpha subunit C-terminal" evidence="1">
    <location>
        <begin position="1"/>
        <end position="52"/>
    </location>
</feature>
<evidence type="ECO:0000313" key="3">
    <source>
        <dbReference type="Proteomes" id="UP000054230"/>
    </source>
</evidence>
<dbReference type="PATRIC" id="fig|1360.106.peg.1836"/>
<dbReference type="SUPFAM" id="SSF69336">
    <property type="entry name" value="Alpha subunit of glutamate synthase, C-terminal domain"/>
    <property type="match status" value="1"/>
</dbReference>
<protein>
    <submittedName>
        <fullName evidence="2">Glutamate synthase (NADPH) large chain</fullName>
    </submittedName>
</protein>
<name>A0A0V8D729_LACLL</name>
<gene>
    <name evidence="2" type="ORF">LMG8520_1469</name>
</gene>